<organism evidence="1 2">
    <name type="scientific">Rickettsia amblyommatis str. Ac/Pa</name>
    <dbReference type="NCBI Taxonomy" id="1359164"/>
    <lineage>
        <taxon>Bacteria</taxon>
        <taxon>Pseudomonadati</taxon>
        <taxon>Pseudomonadota</taxon>
        <taxon>Alphaproteobacteria</taxon>
        <taxon>Rickettsiales</taxon>
        <taxon>Rickettsiaceae</taxon>
        <taxon>Rickettsieae</taxon>
        <taxon>Rickettsia</taxon>
        <taxon>spotted fever group</taxon>
    </lineage>
</organism>
<dbReference type="EMBL" id="LANR01000001">
    <property type="protein sequence ID" value="KJV61875.1"/>
    <property type="molecule type" value="Genomic_DNA"/>
</dbReference>
<keyword evidence="2" id="KW-1185">Reference proteome</keyword>
<name>A0A0F3N1E5_RICAM</name>
<dbReference type="AlphaFoldDB" id="A0A0F3N1E5"/>
<reference evidence="1 2" key="1">
    <citation type="submission" date="2015-01" db="EMBL/GenBank/DDBJ databases">
        <title>Genome Sequencing of Rickettsiales.</title>
        <authorList>
            <person name="Daugherty S.C."/>
            <person name="Su Q."/>
            <person name="Abolude K."/>
            <person name="Beier-Sexton M."/>
            <person name="Carlyon J.A."/>
            <person name="Carter R."/>
            <person name="Day N.P."/>
            <person name="Dumler S.J."/>
            <person name="Dyachenko V."/>
            <person name="Godinez A."/>
            <person name="Kurtti T.J."/>
            <person name="Lichay M."/>
            <person name="Mullins K.E."/>
            <person name="Ott S."/>
            <person name="Pappas-Brown V."/>
            <person name="Paris D.H."/>
            <person name="Patel P."/>
            <person name="Richards A.L."/>
            <person name="Sadzewicz L."/>
            <person name="Sears K."/>
            <person name="Seidman D."/>
            <person name="Sengamalay N."/>
            <person name="Stenos J."/>
            <person name="Tallon L.J."/>
            <person name="Vincent G."/>
            <person name="Fraser C.M."/>
            <person name="Munderloh U."/>
            <person name="Dunning-Hotopp J.C."/>
        </authorList>
    </citation>
    <scope>NUCLEOTIDE SEQUENCE [LARGE SCALE GENOMIC DNA]</scope>
    <source>
        <strain evidence="1 2">Ac/Pa</strain>
    </source>
</reference>
<evidence type="ECO:0000313" key="2">
    <source>
        <dbReference type="Proteomes" id="UP000033556"/>
    </source>
</evidence>
<protein>
    <submittedName>
        <fullName evidence="1">Uncharacterized protein</fullName>
    </submittedName>
</protein>
<dbReference type="Proteomes" id="UP000033556">
    <property type="component" value="Unassembled WGS sequence"/>
</dbReference>
<dbReference type="PATRIC" id="fig|1359164.3.peg.878"/>
<sequence>MKNFSNQFNMAFEKHFSVIPWLDHGIQKTTKNTNIISIFNWIL</sequence>
<gene>
    <name evidence="1" type="ORF">APHACPA_0891</name>
</gene>
<accession>A0A0F3N1E5</accession>
<comment type="caution">
    <text evidence="1">The sequence shown here is derived from an EMBL/GenBank/DDBJ whole genome shotgun (WGS) entry which is preliminary data.</text>
</comment>
<evidence type="ECO:0000313" key="1">
    <source>
        <dbReference type="EMBL" id="KJV61875.1"/>
    </source>
</evidence>
<proteinExistence type="predicted"/>